<feature type="domain" description="Mechanosensitive ion channel MscS" evidence="8">
    <location>
        <begin position="167"/>
        <end position="234"/>
    </location>
</feature>
<evidence type="ECO:0000256" key="6">
    <source>
        <dbReference type="ARBA" id="ARBA00023136"/>
    </source>
</evidence>
<evidence type="ECO:0000259" key="8">
    <source>
        <dbReference type="Pfam" id="PF00924"/>
    </source>
</evidence>
<dbReference type="InterPro" id="IPR011066">
    <property type="entry name" value="MscS_channel_C_sf"/>
</dbReference>
<feature type="domain" description="Mechanosensitive ion channel MscS C-terminal" evidence="9">
    <location>
        <begin position="244"/>
        <end position="329"/>
    </location>
</feature>
<dbReference type="PANTHER" id="PTHR30566:SF25">
    <property type="entry name" value="INNER MEMBRANE PROTEIN"/>
    <property type="match status" value="1"/>
</dbReference>
<keyword evidence="12" id="KW-1185">Reference proteome</keyword>
<dbReference type="Gene3D" id="1.10.287.1260">
    <property type="match status" value="1"/>
</dbReference>
<dbReference type="Gene3D" id="2.30.30.60">
    <property type="match status" value="1"/>
</dbReference>
<dbReference type="AlphaFoldDB" id="A0A9W6FX79"/>
<feature type="transmembrane region" description="Helical" evidence="7">
    <location>
        <begin position="53"/>
        <end position="72"/>
    </location>
</feature>
<sequence>MNLFTNAEEFMLPLAFIAGGALAGIIVEKVVLRRLRTLTRQTPWEGDEVVVTSLKGITFYAFFIAGIYGALLRTPLTERTREVTGKAILVLLLLLATVLLVRLAAGFVTLYAKKAVLPSTSIFTNLAKAIAFTIGMLIILQSLGISITPLLTALGVGGLAVALALQDTLSNLFSGLHIIATRQIRPGDYIRLSSGEEGYVTDISWRNTVIRTLPNNTVIVPNSKLAGAIVTNFHLPETEMSILLDVGVSYDSDLEHVEKVTVEVARDLLREVQGGVATFEPFIRYNAFSDSSINFTVIMRGCEYVDQYLIKHEFVKRLHRRYLAEGIEIPFPIRTVRLQHGPASNIPGETL</sequence>
<dbReference type="EMBL" id="BSDS01000001">
    <property type="protein sequence ID" value="GLI36504.1"/>
    <property type="molecule type" value="Genomic_DNA"/>
</dbReference>
<protein>
    <submittedName>
        <fullName evidence="11">Mechanosensitive ion channel protein</fullName>
    </submittedName>
</protein>
<dbReference type="Proteomes" id="UP001144352">
    <property type="component" value="Unassembled WGS sequence"/>
</dbReference>
<dbReference type="Pfam" id="PF21082">
    <property type="entry name" value="MS_channel_3rd"/>
    <property type="match status" value="1"/>
</dbReference>
<feature type="transmembrane region" description="Helical" evidence="7">
    <location>
        <begin position="122"/>
        <end position="140"/>
    </location>
</feature>
<comment type="caution">
    <text evidence="11">The sequence shown here is derived from an EMBL/GenBank/DDBJ whole genome shotgun (WGS) entry which is preliminary data.</text>
</comment>
<gene>
    <name evidence="11" type="ORF">GHYDROH2_00050</name>
</gene>
<dbReference type="Pfam" id="PF21088">
    <property type="entry name" value="MS_channel_1st"/>
    <property type="match status" value="1"/>
</dbReference>
<evidence type="ECO:0000256" key="3">
    <source>
        <dbReference type="ARBA" id="ARBA00022475"/>
    </source>
</evidence>
<feature type="transmembrane region" description="Helical" evidence="7">
    <location>
        <begin position="87"/>
        <end position="110"/>
    </location>
</feature>
<evidence type="ECO:0000256" key="2">
    <source>
        <dbReference type="ARBA" id="ARBA00008017"/>
    </source>
</evidence>
<keyword evidence="3" id="KW-1003">Cell membrane</keyword>
<comment type="subcellular location">
    <subcellularLocation>
        <location evidence="1">Cell membrane</location>
        <topology evidence="1">Multi-pass membrane protein</topology>
    </subcellularLocation>
</comment>
<keyword evidence="4 7" id="KW-0812">Transmembrane</keyword>
<evidence type="ECO:0000256" key="1">
    <source>
        <dbReference type="ARBA" id="ARBA00004651"/>
    </source>
</evidence>
<dbReference type="PANTHER" id="PTHR30566">
    <property type="entry name" value="YNAI-RELATED MECHANOSENSITIVE ION CHANNEL"/>
    <property type="match status" value="1"/>
</dbReference>
<name>A0A9W6FX79_9BACT</name>
<reference evidence="11" key="1">
    <citation type="submission" date="2022-12" db="EMBL/GenBank/DDBJ databases">
        <title>Reference genome sequencing for broad-spectrum identification of bacterial and archaeal isolates by mass spectrometry.</title>
        <authorList>
            <person name="Sekiguchi Y."/>
            <person name="Tourlousse D.M."/>
        </authorList>
    </citation>
    <scope>NUCLEOTIDE SEQUENCE</scope>
    <source>
        <strain evidence="11">H2</strain>
    </source>
</reference>
<proteinExistence type="inferred from homology"/>
<evidence type="ECO:0000259" key="10">
    <source>
        <dbReference type="Pfam" id="PF21088"/>
    </source>
</evidence>
<dbReference type="GO" id="GO:0005886">
    <property type="term" value="C:plasma membrane"/>
    <property type="evidence" value="ECO:0007669"/>
    <property type="project" value="UniProtKB-SubCell"/>
</dbReference>
<evidence type="ECO:0000256" key="4">
    <source>
        <dbReference type="ARBA" id="ARBA00022692"/>
    </source>
</evidence>
<accession>A0A9W6FX79</accession>
<keyword evidence="5 7" id="KW-1133">Transmembrane helix</keyword>
<dbReference type="InterPro" id="IPR023408">
    <property type="entry name" value="MscS_beta-dom_sf"/>
</dbReference>
<dbReference type="RefSeq" id="WP_214187574.1">
    <property type="nucleotide sequence ID" value="NZ_BSDS01000001.1"/>
</dbReference>
<dbReference type="InterPro" id="IPR006685">
    <property type="entry name" value="MscS_channel_2nd"/>
</dbReference>
<evidence type="ECO:0000256" key="7">
    <source>
        <dbReference type="SAM" id="Phobius"/>
    </source>
</evidence>
<keyword evidence="6 7" id="KW-0472">Membrane</keyword>
<evidence type="ECO:0000259" key="9">
    <source>
        <dbReference type="Pfam" id="PF21082"/>
    </source>
</evidence>
<comment type="similarity">
    <text evidence="2">Belongs to the MscS (TC 1.A.23) family.</text>
</comment>
<dbReference type="GO" id="GO:0008381">
    <property type="term" value="F:mechanosensitive monoatomic ion channel activity"/>
    <property type="evidence" value="ECO:0007669"/>
    <property type="project" value="UniProtKB-ARBA"/>
</dbReference>
<feature type="transmembrane region" description="Helical" evidence="7">
    <location>
        <begin position="12"/>
        <end position="32"/>
    </location>
</feature>
<dbReference type="InterPro" id="IPR010920">
    <property type="entry name" value="LSM_dom_sf"/>
</dbReference>
<feature type="domain" description="Mechanosensitive ion channel transmembrane helices 2/3" evidence="10">
    <location>
        <begin position="126"/>
        <end position="166"/>
    </location>
</feature>
<dbReference type="SUPFAM" id="SSF50182">
    <property type="entry name" value="Sm-like ribonucleoproteins"/>
    <property type="match status" value="1"/>
</dbReference>
<evidence type="ECO:0000256" key="5">
    <source>
        <dbReference type="ARBA" id="ARBA00022989"/>
    </source>
</evidence>
<dbReference type="InterPro" id="IPR011014">
    <property type="entry name" value="MscS_channel_TM-2"/>
</dbReference>
<dbReference type="InterPro" id="IPR049278">
    <property type="entry name" value="MS_channel_C"/>
</dbReference>
<dbReference type="SUPFAM" id="SSF82861">
    <property type="entry name" value="Mechanosensitive channel protein MscS (YggB), transmembrane region"/>
    <property type="match status" value="1"/>
</dbReference>
<dbReference type="Gene3D" id="3.30.70.100">
    <property type="match status" value="1"/>
</dbReference>
<dbReference type="Pfam" id="PF00924">
    <property type="entry name" value="MS_channel_2nd"/>
    <property type="match status" value="1"/>
</dbReference>
<evidence type="ECO:0000313" key="11">
    <source>
        <dbReference type="EMBL" id="GLI36504.1"/>
    </source>
</evidence>
<dbReference type="SUPFAM" id="SSF82689">
    <property type="entry name" value="Mechanosensitive channel protein MscS (YggB), C-terminal domain"/>
    <property type="match status" value="1"/>
</dbReference>
<evidence type="ECO:0000313" key="12">
    <source>
        <dbReference type="Proteomes" id="UP001144352"/>
    </source>
</evidence>
<organism evidence="11 12">
    <name type="scientific">Geobacter hydrogenophilus</name>
    <dbReference type="NCBI Taxonomy" id="40983"/>
    <lineage>
        <taxon>Bacteria</taxon>
        <taxon>Pseudomonadati</taxon>
        <taxon>Thermodesulfobacteriota</taxon>
        <taxon>Desulfuromonadia</taxon>
        <taxon>Geobacterales</taxon>
        <taxon>Geobacteraceae</taxon>
        <taxon>Geobacter</taxon>
    </lineage>
</organism>
<feature type="transmembrane region" description="Helical" evidence="7">
    <location>
        <begin position="146"/>
        <end position="165"/>
    </location>
</feature>
<dbReference type="InterPro" id="IPR049142">
    <property type="entry name" value="MS_channel_1st"/>
</dbReference>